<reference evidence="1" key="1">
    <citation type="submission" date="2020-12" db="EMBL/GenBank/DDBJ databases">
        <title>Metabolic potential, ecology and presence of endohyphal bacteria is reflected in genomic diversity of Mucoromycotina.</title>
        <authorList>
            <person name="Muszewska A."/>
            <person name="Okrasinska A."/>
            <person name="Steczkiewicz K."/>
            <person name="Drgas O."/>
            <person name="Orlowska M."/>
            <person name="Perlinska-Lenart U."/>
            <person name="Aleksandrzak-Piekarczyk T."/>
            <person name="Szatraj K."/>
            <person name="Zielenkiewicz U."/>
            <person name="Pilsyk S."/>
            <person name="Malc E."/>
            <person name="Mieczkowski P."/>
            <person name="Kruszewska J.S."/>
            <person name="Biernat P."/>
            <person name="Pawlowska J."/>
        </authorList>
    </citation>
    <scope>NUCLEOTIDE SEQUENCE</scope>
    <source>
        <strain evidence="1">WA0000017839</strain>
    </source>
</reference>
<comment type="caution">
    <text evidence="1">The sequence shown here is derived from an EMBL/GenBank/DDBJ whole genome shotgun (WGS) entry which is preliminary data.</text>
</comment>
<feature type="non-terminal residue" evidence="1">
    <location>
        <position position="1"/>
    </location>
</feature>
<accession>A0A8H7QH25</accession>
<sequence length="137" mass="15705">FLSGTPGTPGSNMSTSSSLIPGDRIISVKYSIDGIGWDPERCERLEEYVVTVHDVTTHAYSLSKYIFLRACFAWRTKLNNNVQIRLGSHLRQAVNYLLRIRQEKAKSIADRRREVIILNSDALKHQENGELQFRRTI</sequence>
<organism evidence="1 2">
    <name type="scientific">Mucor saturninus</name>
    <dbReference type="NCBI Taxonomy" id="64648"/>
    <lineage>
        <taxon>Eukaryota</taxon>
        <taxon>Fungi</taxon>
        <taxon>Fungi incertae sedis</taxon>
        <taxon>Mucoromycota</taxon>
        <taxon>Mucoromycotina</taxon>
        <taxon>Mucoromycetes</taxon>
        <taxon>Mucorales</taxon>
        <taxon>Mucorineae</taxon>
        <taxon>Mucoraceae</taxon>
        <taxon>Mucor</taxon>
    </lineage>
</organism>
<dbReference type="EMBL" id="JAEPRD010000332">
    <property type="protein sequence ID" value="KAG2191980.1"/>
    <property type="molecule type" value="Genomic_DNA"/>
</dbReference>
<dbReference type="AlphaFoldDB" id="A0A8H7QH25"/>
<keyword evidence="2" id="KW-1185">Reference proteome</keyword>
<dbReference type="Proteomes" id="UP000603453">
    <property type="component" value="Unassembled WGS sequence"/>
</dbReference>
<dbReference type="OrthoDB" id="2205857at2759"/>
<name>A0A8H7QH25_9FUNG</name>
<protein>
    <submittedName>
        <fullName evidence="1">Uncharacterized protein</fullName>
    </submittedName>
</protein>
<evidence type="ECO:0000313" key="1">
    <source>
        <dbReference type="EMBL" id="KAG2191980.1"/>
    </source>
</evidence>
<proteinExistence type="predicted"/>
<evidence type="ECO:0000313" key="2">
    <source>
        <dbReference type="Proteomes" id="UP000603453"/>
    </source>
</evidence>
<gene>
    <name evidence="1" type="ORF">INT47_011415</name>
</gene>